<dbReference type="SUPFAM" id="SSF52540">
    <property type="entry name" value="P-loop containing nucleoside triphosphate hydrolases"/>
    <property type="match status" value="1"/>
</dbReference>
<dbReference type="InterPro" id="IPR002789">
    <property type="entry name" value="HerA_central"/>
</dbReference>
<dbReference type="PANTHER" id="PTHR30121">
    <property type="entry name" value="UNCHARACTERIZED PROTEIN YJGR-RELATED"/>
    <property type="match status" value="1"/>
</dbReference>
<dbReference type="eggNOG" id="arCOG05935">
    <property type="taxonomic scope" value="Archaea"/>
</dbReference>
<name>A8AAE5_IGNH4</name>
<gene>
    <name evidence="2" type="ordered locus">Igni_0715</name>
</gene>
<feature type="domain" description="AAA+ ATPase" evidence="1">
    <location>
        <begin position="232"/>
        <end position="379"/>
    </location>
</feature>
<evidence type="ECO:0000313" key="2">
    <source>
        <dbReference type="EMBL" id="ABU81897.1"/>
    </source>
</evidence>
<dbReference type="PANTHER" id="PTHR30121:SF6">
    <property type="entry name" value="SLR6007 PROTEIN"/>
    <property type="match status" value="1"/>
</dbReference>
<evidence type="ECO:0000259" key="1">
    <source>
        <dbReference type="SMART" id="SM00382"/>
    </source>
</evidence>
<dbReference type="InterPro" id="IPR003593">
    <property type="entry name" value="AAA+_ATPase"/>
</dbReference>
<reference evidence="2 3" key="1">
    <citation type="journal article" date="2008" name="Genome Biol.">
        <title>A genomic analysis of the archaeal system Ignicoccus hospitalis-Nanoarchaeum equitans.</title>
        <authorList>
            <person name="Podar M."/>
            <person name="Anderson I."/>
            <person name="Makarova K.S."/>
            <person name="Elkins J.G."/>
            <person name="Ivanova N."/>
            <person name="Wall M.A."/>
            <person name="Lykidis A."/>
            <person name="Mavromatis K."/>
            <person name="Sun H."/>
            <person name="Hudson M.E."/>
            <person name="Chen W."/>
            <person name="Deciu C."/>
            <person name="Hutchison D."/>
            <person name="Eads J.R."/>
            <person name="Anderson A."/>
            <person name="Fernandes F."/>
            <person name="Szeto E."/>
            <person name="Lapidus A."/>
            <person name="Kyrpides N.C."/>
            <person name="Saier M.H.Jr."/>
            <person name="Richardson P.M."/>
            <person name="Rachel R."/>
            <person name="Huber H."/>
            <person name="Eisen J.A."/>
            <person name="Koonin E.V."/>
            <person name="Keller M."/>
            <person name="Stetter K.O."/>
        </authorList>
    </citation>
    <scope>NUCLEOTIDE SEQUENCE [LARGE SCALE GENOMIC DNA]</scope>
    <source>
        <strain evidence="3">KIN4/I / DSM 18386 / JCM 14125</strain>
    </source>
</reference>
<dbReference type="Gene3D" id="3.40.50.300">
    <property type="entry name" value="P-loop containing nucleotide triphosphate hydrolases"/>
    <property type="match status" value="1"/>
</dbReference>
<dbReference type="InterPro" id="IPR051162">
    <property type="entry name" value="T4SS_component"/>
</dbReference>
<dbReference type="InterPro" id="IPR027417">
    <property type="entry name" value="P-loop_NTPase"/>
</dbReference>
<sequence length="460" mass="51801">MELALAILSSIIMCNKLNSKKKRRYRVGKDVLIIEEGPSESYVGALKVEKVDPLHSYDVRRIYDYARSLSKCCKGSELEVRVIRSSEDSKKLLKKIENEISTLRIILSKDNSNVKAEEKLKYFESLLEAVSKYPPTSVNTYYIIRANSKEKLEKDIEYLKGVVEGILNVEVRRLSGPELLRVIKGEDGKKIIANSKSFYVVQPKAKTYNEKALIYLGIREDGEAFLMDAEDLLRHVLVLGSTGSGKSTLLCTLAARAKLVGIENITIMDPKGDLINMCGEGYKVYGPFAEEEMRRRRKVTEAFASDILSSILKEELSDSLKRLVIIDEAWLLEEETLESMMREGRSRGVGVILATQSLKDFGSGVLNNAHTKIFMKYLEVQELKELGLQIDLLELRKLEVGEALIMTPDGEVVRVKVDPFQTLTRMTLKSSMPKSLKDSSTPSTRPSNSIITKFGTTFDF</sequence>
<dbReference type="STRING" id="453591.Igni_0715"/>
<accession>A8AAE5</accession>
<protein>
    <submittedName>
        <fullName evidence="2">AAA ATPase</fullName>
    </submittedName>
</protein>
<organism evidence="2 3">
    <name type="scientific">Ignicoccus hospitalis (strain KIN4/I / DSM 18386 / JCM 14125)</name>
    <dbReference type="NCBI Taxonomy" id="453591"/>
    <lineage>
        <taxon>Archaea</taxon>
        <taxon>Thermoproteota</taxon>
        <taxon>Thermoprotei</taxon>
        <taxon>Desulfurococcales</taxon>
        <taxon>Desulfurococcaceae</taxon>
        <taxon>Ignicoccus</taxon>
    </lineage>
</organism>
<keyword evidence="3" id="KW-1185">Reference proteome</keyword>
<dbReference type="CDD" id="cd01127">
    <property type="entry name" value="TrwB_TraG_TraD_VirD4"/>
    <property type="match status" value="1"/>
</dbReference>
<dbReference type="AlphaFoldDB" id="A8AAE5"/>
<dbReference type="KEGG" id="iho:Igni_0715"/>
<evidence type="ECO:0000313" key="3">
    <source>
        <dbReference type="Proteomes" id="UP000000262"/>
    </source>
</evidence>
<dbReference type="SMART" id="SM00382">
    <property type="entry name" value="AAA"/>
    <property type="match status" value="1"/>
</dbReference>
<dbReference type="Pfam" id="PF01935">
    <property type="entry name" value="DUF87"/>
    <property type="match status" value="1"/>
</dbReference>
<dbReference type="EMBL" id="CP000816">
    <property type="protein sequence ID" value="ABU81897.1"/>
    <property type="molecule type" value="Genomic_DNA"/>
</dbReference>
<dbReference type="Proteomes" id="UP000000262">
    <property type="component" value="Chromosome"/>
</dbReference>
<proteinExistence type="predicted"/>
<dbReference type="HOGENOM" id="CLU_593989_0_0_2"/>